<dbReference type="GO" id="GO:0005886">
    <property type="term" value="C:plasma membrane"/>
    <property type="evidence" value="ECO:0007669"/>
    <property type="project" value="UniProtKB-SubCell"/>
</dbReference>
<sequence>MIMNIITWIVIGLIVGALARLAVPGKQNISMVVTILLGILGALIGGFISYSLLDIDDNGGIQWIPLIISVLVGAALVIGYTKIAGGRGIDRNSRV</sequence>
<keyword evidence="3" id="KW-1003">Cell membrane</keyword>
<evidence type="ECO:0000256" key="3">
    <source>
        <dbReference type="ARBA" id="ARBA00022475"/>
    </source>
</evidence>
<dbReference type="RefSeq" id="WP_141927781.1">
    <property type="nucleotide sequence ID" value="NZ_BAABCI010000002.1"/>
</dbReference>
<dbReference type="AlphaFoldDB" id="A0A542EEQ8"/>
<dbReference type="PANTHER" id="PTHR33884">
    <property type="entry name" value="UPF0410 PROTEIN YMGE"/>
    <property type="match status" value="1"/>
</dbReference>
<evidence type="ECO:0000256" key="7">
    <source>
        <dbReference type="SAM" id="Phobius"/>
    </source>
</evidence>
<protein>
    <submittedName>
        <fullName evidence="8">Putative membrane protein YeaQ/YmgE (Transglycosylase-associated protein family)</fullName>
    </submittedName>
</protein>
<dbReference type="PANTHER" id="PTHR33884:SF3">
    <property type="entry name" value="UPF0410 PROTEIN YMGE"/>
    <property type="match status" value="1"/>
</dbReference>
<evidence type="ECO:0000256" key="4">
    <source>
        <dbReference type="ARBA" id="ARBA00022692"/>
    </source>
</evidence>
<evidence type="ECO:0000313" key="8">
    <source>
        <dbReference type="EMBL" id="TQJ13790.1"/>
    </source>
</evidence>
<comment type="caution">
    <text evidence="8">The sequence shown here is derived from an EMBL/GenBank/DDBJ whole genome shotgun (WGS) entry which is preliminary data.</text>
</comment>
<keyword evidence="5 7" id="KW-1133">Transmembrane helix</keyword>
<feature type="transmembrane region" description="Helical" evidence="7">
    <location>
        <begin position="62"/>
        <end position="81"/>
    </location>
</feature>
<evidence type="ECO:0000256" key="2">
    <source>
        <dbReference type="ARBA" id="ARBA00011006"/>
    </source>
</evidence>
<proteinExistence type="inferred from homology"/>
<dbReference type="InterPro" id="IPR007341">
    <property type="entry name" value="Transgly_assoc"/>
</dbReference>
<dbReference type="EMBL" id="VFMO01000001">
    <property type="protein sequence ID" value="TQJ13790.1"/>
    <property type="molecule type" value="Genomic_DNA"/>
</dbReference>
<evidence type="ECO:0000256" key="5">
    <source>
        <dbReference type="ARBA" id="ARBA00022989"/>
    </source>
</evidence>
<evidence type="ECO:0000313" key="9">
    <source>
        <dbReference type="Proteomes" id="UP000320806"/>
    </source>
</evidence>
<keyword evidence="6 7" id="KW-0472">Membrane</keyword>
<gene>
    <name evidence="8" type="ORF">FB459_1224</name>
</gene>
<comment type="similarity">
    <text evidence="2">Belongs to the UPF0410 family.</text>
</comment>
<accession>A0A542EEQ8</accession>
<evidence type="ECO:0000256" key="1">
    <source>
        <dbReference type="ARBA" id="ARBA00004651"/>
    </source>
</evidence>
<reference evidence="8 9" key="1">
    <citation type="submission" date="2019-06" db="EMBL/GenBank/DDBJ databases">
        <title>Sequencing the genomes of 1000 actinobacteria strains.</title>
        <authorList>
            <person name="Klenk H.-P."/>
        </authorList>
    </citation>
    <scope>NUCLEOTIDE SEQUENCE [LARGE SCALE GENOMIC DNA]</scope>
    <source>
        <strain evidence="8 9">DSM 19828</strain>
    </source>
</reference>
<evidence type="ECO:0000256" key="6">
    <source>
        <dbReference type="ARBA" id="ARBA00023136"/>
    </source>
</evidence>
<keyword evidence="9" id="KW-1185">Reference proteome</keyword>
<feature type="transmembrane region" description="Helical" evidence="7">
    <location>
        <begin position="30"/>
        <end position="50"/>
    </location>
</feature>
<dbReference type="OrthoDB" id="5197368at2"/>
<dbReference type="Proteomes" id="UP000320806">
    <property type="component" value="Unassembled WGS sequence"/>
</dbReference>
<organism evidence="8 9">
    <name type="scientific">Yimella lutea</name>
    <dbReference type="NCBI Taxonomy" id="587872"/>
    <lineage>
        <taxon>Bacteria</taxon>
        <taxon>Bacillati</taxon>
        <taxon>Actinomycetota</taxon>
        <taxon>Actinomycetes</taxon>
        <taxon>Micrococcales</taxon>
        <taxon>Dermacoccaceae</taxon>
        <taxon>Yimella</taxon>
    </lineage>
</organism>
<comment type="subcellular location">
    <subcellularLocation>
        <location evidence="1">Cell membrane</location>
        <topology evidence="1">Multi-pass membrane protein</topology>
    </subcellularLocation>
</comment>
<name>A0A542EEQ8_9MICO</name>
<feature type="transmembrane region" description="Helical" evidence="7">
    <location>
        <begin position="6"/>
        <end position="23"/>
    </location>
</feature>
<keyword evidence="4 7" id="KW-0812">Transmembrane</keyword>